<dbReference type="PANTHER" id="PTHR43806">
    <property type="entry name" value="PEPTIDASE S8"/>
    <property type="match status" value="1"/>
</dbReference>
<dbReference type="PROSITE" id="PS00138">
    <property type="entry name" value="SUBTILASE_SER"/>
    <property type="match status" value="1"/>
</dbReference>
<dbReference type="InterPro" id="IPR023827">
    <property type="entry name" value="Peptidase_S8_Asp-AS"/>
</dbReference>
<proteinExistence type="inferred from homology"/>
<gene>
    <name evidence="10" type="ORF">R1Y80_04685</name>
</gene>
<dbReference type="PANTHER" id="PTHR43806:SF11">
    <property type="entry name" value="CEREVISIN-RELATED"/>
    <property type="match status" value="1"/>
</dbReference>
<dbReference type="Pfam" id="PF00082">
    <property type="entry name" value="Peptidase_S8"/>
    <property type="match status" value="1"/>
</dbReference>
<organism evidence="10">
    <name type="scientific">Streptomyces sp. JL1001</name>
    <dbReference type="NCBI Taxonomy" id="3078227"/>
    <lineage>
        <taxon>Bacteria</taxon>
        <taxon>Bacillati</taxon>
        <taxon>Actinomycetota</taxon>
        <taxon>Actinomycetes</taxon>
        <taxon>Kitasatosporales</taxon>
        <taxon>Streptomycetaceae</taxon>
        <taxon>Streptomyces</taxon>
    </lineage>
</organism>
<keyword evidence="8" id="KW-0812">Transmembrane</keyword>
<dbReference type="InterPro" id="IPR036852">
    <property type="entry name" value="Peptidase_S8/S53_dom_sf"/>
</dbReference>
<dbReference type="SUPFAM" id="SSF52743">
    <property type="entry name" value="Subtilisin-like"/>
    <property type="match status" value="1"/>
</dbReference>
<evidence type="ECO:0000313" key="10">
    <source>
        <dbReference type="EMBL" id="XCN12974.1"/>
    </source>
</evidence>
<comment type="similarity">
    <text evidence="1 5 6">Belongs to the peptidase S8 family.</text>
</comment>
<dbReference type="InterPro" id="IPR023828">
    <property type="entry name" value="Peptidase_S8_Ser-AS"/>
</dbReference>
<dbReference type="InterPro" id="IPR050131">
    <property type="entry name" value="Peptidase_S8_subtilisin-like"/>
</dbReference>
<evidence type="ECO:0000259" key="9">
    <source>
        <dbReference type="Pfam" id="PF00082"/>
    </source>
</evidence>
<dbReference type="GO" id="GO:0006508">
    <property type="term" value="P:proteolysis"/>
    <property type="evidence" value="ECO:0007669"/>
    <property type="project" value="UniProtKB-KW"/>
</dbReference>
<reference evidence="10" key="1">
    <citation type="submission" date="2023-10" db="EMBL/GenBank/DDBJ databases">
        <title>Complete genome sequence of Streptomyces sp. JL1001.</title>
        <authorList>
            <person name="Jiang L."/>
        </authorList>
    </citation>
    <scope>NUCLEOTIDE SEQUENCE</scope>
    <source>
        <strain evidence="10">JL1001</strain>
    </source>
</reference>
<evidence type="ECO:0000256" key="3">
    <source>
        <dbReference type="ARBA" id="ARBA00022801"/>
    </source>
</evidence>
<dbReference type="PROSITE" id="PS51892">
    <property type="entry name" value="SUBTILASE"/>
    <property type="match status" value="1"/>
</dbReference>
<keyword evidence="3 5" id="KW-0378">Hydrolase</keyword>
<feature type="region of interest" description="Disordered" evidence="7">
    <location>
        <begin position="40"/>
        <end position="70"/>
    </location>
</feature>
<dbReference type="PROSITE" id="PS00136">
    <property type="entry name" value="SUBTILASE_ASP"/>
    <property type="match status" value="1"/>
</dbReference>
<dbReference type="GO" id="GO:0004252">
    <property type="term" value="F:serine-type endopeptidase activity"/>
    <property type="evidence" value="ECO:0007669"/>
    <property type="project" value="UniProtKB-UniRule"/>
</dbReference>
<keyword evidence="8" id="KW-1133">Transmembrane helix</keyword>
<dbReference type="PROSITE" id="PS00137">
    <property type="entry name" value="SUBTILASE_HIS"/>
    <property type="match status" value="1"/>
</dbReference>
<accession>A0AAU8K9C8</accession>
<sequence>MTRAGLPAPRAGRRPAEAGKALGAFALALPLLVAPGPWGSAGQAAAAPKPVDTSCSRPAKPGAPLPDTPTGRTLADRLGLAQAWDLADGTGVTVAVVDSGVDGRHPELTSAVGAGAELFTVRSAEEFRRQVPRAPHLDCDGHGTGVAGIIAASRAGEPRISGVAPGARIHPVRMVDGVDRATANTLAAGIDEAVDAGARVLNLSFALPVDRPPVRKAVARAVAADVLVVAAAGNEGTTGVPLYPAAYDGVLAVGAVDAAGEPMEQSNQGSWVDLAAYGESEIVPASGGSGYQQVSGTSFAAPQVAGAAALVRGRFPGLTAGETADRLTASAAPVGVGRADPRTGAGLVDPFAALTHLGAGDRGRDQASDGAIPVQALPADDPGLTPRSVTALAWSGGLFFAVLLALLGAPVVRRAAARGRRPGPVPGRAPTFDPRAARVPPPPGTTDHLVPPAGRPEPGSARPTVRAAAGPRP</sequence>
<feature type="domain" description="Peptidase S8/S53" evidence="9">
    <location>
        <begin position="89"/>
        <end position="346"/>
    </location>
</feature>
<dbReference type="RefSeq" id="WP_354596472.1">
    <property type="nucleotide sequence ID" value="NZ_CP136798.1"/>
</dbReference>
<evidence type="ECO:0000256" key="1">
    <source>
        <dbReference type="ARBA" id="ARBA00011073"/>
    </source>
</evidence>
<protein>
    <submittedName>
        <fullName evidence="10">S8 family serine peptidase</fullName>
    </submittedName>
</protein>
<feature type="region of interest" description="Disordered" evidence="7">
    <location>
        <begin position="416"/>
        <end position="473"/>
    </location>
</feature>
<evidence type="ECO:0000256" key="4">
    <source>
        <dbReference type="ARBA" id="ARBA00022825"/>
    </source>
</evidence>
<dbReference type="InterPro" id="IPR022398">
    <property type="entry name" value="Peptidase_S8_His-AS"/>
</dbReference>
<dbReference type="AlphaFoldDB" id="A0AAU8K9C8"/>
<feature type="active site" description="Charge relay system" evidence="5">
    <location>
        <position position="98"/>
    </location>
</feature>
<feature type="transmembrane region" description="Helical" evidence="8">
    <location>
        <begin position="391"/>
        <end position="412"/>
    </location>
</feature>
<feature type="active site" description="Charge relay system" evidence="5">
    <location>
        <position position="298"/>
    </location>
</feature>
<keyword evidence="8" id="KW-0472">Membrane</keyword>
<dbReference type="InterPro" id="IPR000209">
    <property type="entry name" value="Peptidase_S8/S53_dom"/>
</dbReference>
<dbReference type="PRINTS" id="PR00723">
    <property type="entry name" value="SUBTILISIN"/>
</dbReference>
<evidence type="ECO:0000256" key="5">
    <source>
        <dbReference type="PROSITE-ProRule" id="PRU01240"/>
    </source>
</evidence>
<evidence type="ECO:0000256" key="2">
    <source>
        <dbReference type="ARBA" id="ARBA00022670"/>
    </source>
</evidence>
<name>A0AAU8K9C8_9ACTN</name>
<evidence type="ECO:0000256" key="8">
    <source>
        <dbReference type="SAM" id="Phobius"/>
    </source>
</evidence>
<keyword evidence="2 5" id="KW-0645">Protease</keyword>
<dbReference type="Gene3D" id="3.40.50.200">
    <property type="entry name" value="Peptidase S8/S53 domain"/>
    <property type="match status" value="1"/>
</dbReference>
<evidence type="ECO:0000256" key="7">
    <source>
        <dbReference type="SAM" id="MobiDB-lite"/>
    </source>
</evidence>
<evidence type="ECO:0000256" key="6">
    <source>
        <dbReference type="RuleBase" id="RU003355"/>
    </source>
</evidence>
<keyword evidence="4 5" id="KW-0720">Serine protease</keyword>
<dbReference type="EMBL" id="CP136798">
    <property type="protein sequence ID" value="XCN12974.1"/>
    <property type="molecule type" value="Genomic_DNA"/>
</dbReference>
<feature type="active site" description="Charge relay system" evidence="5">
    <location>
        <position position="142"/>
    </location>
</feature>
<dbReference type="InterPro" id="IPR015500">
    <property type="entry name" value="Peptidase_S8_subtilisin-rel"/>
</dbReference>